<evidence type="ECO:0000313" key="1">
    <source>
        <dbReference type="EMBL" id="KAF6163755.1"/>
    </source>
</evidence>
<reference evidence="1 2" key="1">
    <citation type="journal article" date="2020" name="IScience">
        <title>Genome Sequencing of the Endangered Kingdonia uniflora (Circaeasteraceae, Ranunculales) Reveals Potential Mechanisms of Evolutionary Specialization.</title>
        <authorList>
            <person name="Sun Y."/>
            <person name="Deng T."/>
            <person name="Zhang A."/>
            <person name="Moore M.J."/>
            <person name="Landis J.B."/>
            <person name="Lin N."/>
            <person name="Zhang H."/>
            <person name="Zhang X."/>
            <person name="Huang J."/>
            <person name="Zhang X."/>
            <person name="Sun H."/>
            <person name="Wang H."/>
        </authorList>
    </citation>
    <scope>NUCLEOTIDE SEQUENCE [LARGE SCALE GENOMIC DNA]</scope>
    <source>
        <strain evidence="1">TB1705</strain>
        <tissue evidence="1">Leaf</tissue>
    </source>
</reference>
<name>A0A7J7N9B9_9MAGN</name>
<evidence type="ECO:0000313" key="2">
    <source>
        <dbReference type="Proteomes" id="UP000541444"/>
    </source>
</evidence>
<dbReference type="Proteomes" id="UP000541444">
    <property type="component" value="Unassembled WGS sequence"/>
</dbReference>
<organism evidence="1 2">
    <name type="scientific">Kingdonia uniflora</name>
    <dbReference type="NCBI Taxonomy" id="39325"/>
    <lineage>
        <taxon>Eukaryota</taxon>
        <taxon>Viridiplantae</taxon>
        <taxon>Streptophyta</taxon>
        <taxon>Embryophyta</taxon>
        <taxon>Tracheophyta</taxon>
        <taxon>Spermatophyta</taxon>
        <taxon>Magnoliopsida</taxon>
        <taxon>Ranunculales</taxon>
        <taxon>Circaeasteraceae</taxon>
        <taxon>Kingdonia</taxon>
    </lineage>
</organism>
<gene>
    <name evidence="1" type="ORF">GIB67_008589</name>
</gene>
<sequence>MQSREVAKTMVCHLLGDGNKTLFWQDPWHPGGILMNSFPGGLKYDSTLPFNALVSNVVTEGKWAVPHHISCSIPYAIIDLVQTVSISHNKEDHIVWLPTPNGFYTMPSTYMRVSERRKAKWSGLSCAGTPNSIAFDNIVKPCDSLANAIITEVYNRSKGRLNQLKDK</sequence>
<proteinExistence type="predicted"/>
<comment type="caution">
    <text evidence="1">The sequence shown here is derived from an EMBL/GenBank/DDBJ whole genome shotgun (WGS) entry which is preliminary data.</text>
</comment>
<protein>
    <submittedName>
        <fullName evidence="1">Uncharacterized protein</fullName>
    </submittedName>
</protein>
<accession>A0A7J7N9B9</accession>
<dbReference type="EMBL" id="JACGCM010000966">
    <property type="protein sequence ID" value="KAF6163755.1"/>
    <property type="molecule type" value="Genomic_DNA"/>
</dbReference>
<keyword evidence="2" id="KW-1185">Reference proteome</keyword>
<dbReference type="AlphaFoldDB" id="A0A7J7N9B9"/>